<name>A0A7W8LPL0_9DEIO</name>
<evidence type="ECO:0000313" key="1">
    <source>
        <dbReference type="EMBL" id="MBB5233883.1"/>
    </source>
</evidence>
<dbReference type="RefSeq" id="WP_343057636.1">
    <property type="nucleotide sequence ID" value="NZ_JACHFN010000004.1"/>
</dbReference>
<protein>
    <submittedName>
        <fullName evidence="1">Uncharacterized protein</fullName>
    </submittedName>
</protein>
<evidence type="ECO:0000313" key="2">
    <source>
        <dbReference type="Proteomes" id="UP000525389"/>
    </source>
</evidence>
<comment type="caution">
    <text evidence="1">The sequence shown here is derived from an EMBL/GenBank/DDBJ whole genome shotgun (WGS) entry which is preliminary data.</text>
</comment>
<dbReference type="AlphaFoldDB" id="A0A7W8LPL0"/>
<proteinExistence type="predicted"/>
<dbReference type="EMBL" id="JACHFN010000004">
    <property type="protein sequence ID" value="MBB5233883.1"/>
    <property type="molecule type" value="Genomic_DNA"/>
</dbReference>
<accession>A0A7W8LPL0</accession>
<gene>
    <name evidence="1" type="ORF">HNQ09_001321</name>
</gene>
<reference evidence="1 2" key="1">
    <citation type="submission" date="2020-08" db="EMBL/GenBank/DDBJ databases">
        <title>Genomic Encyclopedia of Type Strains, Phase IV (KMG-IV): sequencing the most valuable type-strain genomes for metagenomic binning, comparative biology and taxonomic classification.</title>
        <authorList>
            <person name="Goeker M."/>
        </authorList>
    </citation>
    <scope>NUCLEOTIDE SEQUENCE [LARGE SCALE GENOMIC DNA]</scope>
    <source>
        <strain evidence="1 2">DSM 101791</strain>
    </source>
</reference>
<organism evidence="1 2">
    <name type="scientific">Deinococcus budaensis</name>
    <dbReference type="NCBI Taxonomy" id="1665626"/>
    <lineage>
        <taxon>Bacteria</taxon>
        <taxon>Thermotogati</taxon>
        <taxon>Deinococcota</taxon>
        <taxon>Deinococci</taxon>
        <taxon>Deinococcales</taxon>
        <taxon>Deinococcaceae</taxon>
        <taxon>Deinococcus</taxon>
    </lineage>
</organism>
<keyword evidence="2" id="KW-1185">Reference proteome</keyword>
<sequence>MTTYLLERDGVLLARLPLLHTDSFALHCDFQPTEAFAPYRAVFDEEARLTDELAHDADPTLMTRAEALLDEILALGLTVRREDGGPAHEVLLGIEGNAATFRPLHLQEELP</sequence>
<dbReference type="Proteomes" id="UP000525389">
    <property type="component" value="Unassembled WGS sequence"/>
</dbReference>